<dbReference type="Proteomes" id="UP000546200">
    <property type="component" value="Unassembled WGS sequence"/>
</dbReference>
<dbReference type="EMBL" id="JACIJK010000004">
    <property type="protein sequence ID" value="MBB5714573.1"/>
    <property type="molecule type" value="Genomic_DNA"/>
</dbReference>
<evidence type="ECO:0000256" key="6">
    <source>
        <dbReference type="PIRSR" id="PIRSR038994-1"/>
    </source>
</evidence>
<dbReference type="RefSeq" id="WP_246348417.1">
    <property type="nucleotide sequence ID" value="NZ_JACIJK010000004.1"/>
</dbReference>
<dbReference type="GO" id="GO:0008448">
    <property type="term" value="F:N-acetylglucosamine-6-phosphate deacetylase activity"/>
    <property type="evidence" value="ECO:0007669"/>
    <property type="project" value="UniProtKB-EC"/>
</dbReference>
<evidence type="ECO:0000256" key="3">
    <source>
        <dbReference type="ARBA" id="ARBA00022801"/>
    </source>
</evidence>
<feature type="binding site" evidence="8">
    <location>
        <position position="192"/>
    </location>
    <ligand>
        <name>Zn(2+)</name>
        <dbReference type="ChEBI" id="CHEBI:29105"/>
    </ligand>
</feature>
<dbReference type="InterPro" id="IPR011059">
    <property type="entry name" value="Metal-dep_hydrolase_composite"/>
</dbReference>
<evidence type="ECO:0000256" key="5">
    <source>
        <dbReference type="PIRNR" id="PIRNR038994"/>
    </source>
</evidence>
<dbReference type="CDD" id="cd00854">
    <property type="entry name" value="NagA"/>
    <property type="match status" value="1"/>
</dbReference>
<feature type="domain" description="Amidohydrolase-related" evidence="9">
    <location>
        <begin position="50"/>
        <end position="366"/>
    </location>
</feature>
<dbReference type="AlphaFoldDB" id="A0A7W9BCB7"/>
<keyword evidence="3 5" id="KW-0378">Hydrolase</keyword>
<feature type="binding site" evidence="7">
    <location>
        <begin position="216"/>
        <end position="217"/>
    </location>
    <ligand>
        <name>substrate</name>
    </ligand>
</feature>
<accession>A0A7W9BCB7</accession>
<evidence type="ECO:0000256" key="2">
    <source>
        <dbReference type="ARBA" id="ARBA00022723"/>
    </source>
</evidence>
<keyword evidence="11" id="KW-1185">Reference proteome</keyword>
<comment type="cofactor">
    <cofactor evidence="8">
        <name>a divalent metal cation</name>
        <dbReference type="ChEBI" id="CHEBI:60240"/>
    </cofactor>
    <text evidence="8">Binds 1 divalent metal cation per subunit.</text>
</comment>
<dbReference type="Gene3D" id="3.20.20.140">
    <property type="entry name" value="Metal-dependent hydrolases"/>
    <property type="match status" value="1"/>
</dbReference>
<dbReference type="InterPro" id="IPR006680">
    <property type="entry name" value="Amidohydro-rel"/>
</dbReference>
<feature type="binding site" evidence="7">
    <location>
        <position position="139"/>
    </location>
    <ligand>
        <name>substrate</name>
    </ligand>
</feature>
<dbReference type="PANTHER" id="PTHR11113">
    <property type="entry name" value="N-ACETYLGLUCOSAMINE-6-PHOSPHATE DEACETYLASE"/>
    <property type="match status" value="1"/>
</dbReference>
<dbReference type="SUPFAM" id="SSF51338">
    <property type="entry name" value="Composite domain of metallo-dependent hydrolases"/>
    <property type="match status" value="1"/>
</dbReference>
<dbReference type="InterPro" id="IPR003764">
    <property type="entry name" value="GlcNAc_6-P_deAcase"/>
</dbReference>
<comment type="caution">
    <text evidence="10">The sequence shown here is derived from an EMBL/GenBank/DDBJ whole genome shotgun (WGS) entry which is preliminary data.</text>
</comment>
<sequence>MRALLNARVLVDGNFAERLAVLVNGDRIAAVLDSADVPVAAERVDLAGAMLVPGFIDTQVNGGGDVLFNDAPTVDTIRRIGAAHARFGTTGFLPTLISDDLDVIRAGVTAVEHAIEQGVPGVLGIHIEGPFINVARKGIHAADKIRSLDGDGIAVLCSLRRGRTLVTLAPELVGAATIRRLAASGIIVAAGHTAGSYQAINQAIDAGVTGFTHLFNAMSQLGNREPGAVGAALLDEKVWCSLIVDGVHVSPITLKLALRCKPIDRFLLVSDAMPTTGGTADGFALDGRWIRAENGRLVDEQGTLAGADLSMIAAVRNAHHMLDVPLAQAVAMGSTHPADFLKLGDQVGRIAAGQLASLLALDTDLTILRRWINGSEVE</sequence>
<comment type="similarity">
    <text evidence="1 5">Belongs to the metallo-dependent hydrolases superfamily. NagA family.</text>
</comment>
<dbReference type="PANTHER" id="PTHR11113:SF14">
    <property type="entry name" value="N-ACETYLGLUCOSAMINE-6-PHOSPHATE DEACETYLASE"/>
    <property type="match status" value="1"/>
</dbReference>
<dbReference type="PIRSF" id="PIRSF038994">
    <property type="entry name" value="NagA"/>
    <property type="match status" value="1"/>
</dbReference>
<evidence type="ECO:0000259" key="9">
    <source>
        <dbReference type="Pfam" id="PF01979"/>
    </source>
</evidence>
<reference evidence="10 11" key="1">
    <citation type="submission" date="2020-08" db="EMBL/GenBank/DDBJ databases">
        <title>Genomic Encyclopedia of Type Strains, Phase IV (KMG-IV): sequencing the most valuable type-strain genomes for metagenomic binning, comparative biology and taxonomic classification.</title>
        <authorList>
            <person name="Goeker M."/>
        </authorList>
    </citation>
    <scope>NUCLEOTIDE SEQUENCE [LARGE SCALE GENOMIC DNA]</scope>
    <source>
        <strain evidence="10 11">DSM 100044</strain>
    </source>
</reference>
<feature type="active site" description="Proton donor/acceptor" evidence="6">
    <location>
        <position position="271"/>
    </location>
</feature>
<dbReference type="GO" id="GO:0046872">
    <property type="term" value="F:metal ion binding"/>
    <property type="evidence" value="ECO:0007669"/>
    <property type="project" value="UniProtKB-KW"/>
</dbReference>
<feature type="binding site" evidence="7">
    <location>
        <position position="224"/>
    </location>
    <ligand>
        <name>substrate</name>
    </ligand>
</feature>
<dbReference type="SUPFAM" id="SSF51556">
    <property type="entry name" value="Metallo-dependent hydrolases"/>
    <property type="match status" value="1"/>
</dbReference>
<dbReference type="InterPro" id="IPR032466">
    <property type="entry name" value="Metal_Hydrolase"/>
</dbReference>
<name>A0A7W9BCB7_9SPHN</name>
<keyword evidence="2 8" id="KW-0479">Metal-binding</keyword>
<dbReference type="GO" id="GO:0006046">
    <property type="term" value="P:N-acetylglucosamine catabolic process"/>
    <property type="evidence" value="ECO:0007669"/>
    <property type="project" value="TreeGrafter"/>
</dbReference>
<proteinExistence type="inferred from homology"/>
<dbReference type="NCBIfam" id="TIGR00221">
    <property type="entry name" value="nagA"/>
    <property type="match status" value="1"/>
</dbReference>
<keyword evidence="4 5" id="KW-0119">Carbohydrate metabolism</keyword>
<feature type="binding site" evidence="7">
    <location>
        <begin position="304"/>
        <end position="306"/>
    </location>
    <ligand>
        <name>substrate</name>
    </ligand>
</feature>
<protein>
    <submittedName>
        <fullName evidence="10">N-acetylglucosamine-6-phosphate deacetylase</fullName>
        <ecNumber evidence="10">3.5.1.25</ecNumber>
    </submittedName>
</protein>
<evidence type="ECO:0000313" key="11">
    <source>
        <dbReference type="Proteomes" id="UP000546200"/>
    </source>
</evidence>
<dbReference type="Pfam" id="PF01979">
    <property type="entry name" value="Amidohydro_1"/>
    <property type="match status" value="1"/>
</dbReference>
<organism evidence="10 11">
    <name type="scientific">Sphingomonas aerophila</name>
    <dbReference type="NCBI Taxonomy" id="1344948"/>
    <lineage>
        <taxon>Bacteria</taxon>
        <taxon>Pseudomonadati</taxon>
        <taxon>Pseudomonadota</taxon>
        <taxon>Alphaproteobacteria</taxon>
        <taxon>Sphingomonadales</taxon>
        <taxon>Sphingomonadaceae</taxon>
        <taxon>Sphingomonas</taxon>
    </lineage>
</organism>
<evidence type="ECO:0000256" key="1">
    <source>
        <dbReference type="ARBA" id="ARBA00010716"/>
    </source>
</evidence>
<dbReference type="EC" id="3.5.1.25" evidence="10"/>
<evidence type="ECO:0000256" key="8">
    <source>
        <dbReference type="PIRSR" id="PIRSR038994-3"/>
    </source>
</evidence>
<feature type="binding site" evidence="7">
    <location>
        <position position="248"/>
    </location>
    <ligand>
        <name>substrate</name>
    </ligand>
</feature>
<evidence type="ECO:0000313" key="10">
    <source>
        <dbReference type="EMBL" id="MBB5714573.1"/>
    </source>
</evidence>
<evidence type="ECO:0000256" key="4">
    <source>
        <dbReference type="ARBA" id="ARBA00023277"/>
    </source>
</evidence>
<evidence type="ECO:0000256" key="7">
    <source>
        <dbReference type="PIRSR" id="PIRSR038994-2"/>
    </source>
</evidence>
<feature type="binding site" evidence="8">
    <location>
        <position position="213"/>
    </location>
    <ligand>
        <name>Zn(2+)</name>
        <dbReference type="ChEBI" id="CHEBI:29105"/>
    </ligand>
</feature>
<gene>
    <name evidence="10" type="ORF">FHS94_001409</name>
</gene>
<feature type="binding site" evidence="8">
    <location>
        <position position="128"/>
    </location>
    <ligand>
        <name>Zn(2+)</name>
        <dbReference type="ChEBI" id="CHEBI:29105"/>
    </ligand>
</feature>
<dbReference type="Gene3D" id="2.30.40.10">
    <property type="entry name" value="Urease, subunit C, domain 1"/>
    <property type="match status" value="1"/>
</dbReference>